<dbReference type="PANTHER" id="PTHR48080">
    <property type="entry name" value="D-GALACTONATE DEHYDRATASE-RELATED"/>
    <property type="match status" value="1"/>
</dbReference>
<dbReference type="InterPro" id="IPR013342">
    <property type="entry name" value="Mandelate_racemase_C"/>
</dbReference>
<keyword evidence="6" id="KW-1185">Reference proteome</keyword>
<dbReference type="SFLD" id="SFLDS00001">
    <property type="entry name" value="Enolase"/>
    <property type="match status" value="1"/>
</dbReference>
<evidence type="ECO:0000259" key="4">
    <source>
        <dbReference type="SMART" id="SM00922"/>
    </source>
</evidence>
<dbReference type="OrthoDB" id="7511553at2"/>
<dbReference type="EC" id="4.2.1.40" evidence="3"/>
<organism evidence="5 6">
    <name type="scientific">Falsiroseomonas bella</name>
    <dbReference type="NCBI Taxonomy" id="2184016"/>
    <lineage>
        <taxon>Bacteria</taxon>
        <taxon>Pseudomonadati</taxon>
        <taxon>Pseudomonadota</taxon>
        <taxon>Alphaproteobacteria</taxon>
        <taxon>Acetobacterales</taxon>
        <taxon>Roseomonadaceae</taxon>
        <taxon>Falsiroseomonas</taxon>
    </lineage>
</organism>
<dbReference type="RefSeq" id="WP_109870194.1">
    <property type="nucleotide sequence ID" value="NZ_QGNA01000002.1"/>
</dbReference>
<dbReference type="Gene3D" id="3.30.390.10">
    <property type="entry name" value="Enolase-like, N-terminal domain"/>
    <property type="match status" value="1"/>
</dbReference>
<evidence type="ECO:0000313" key="5">
    <source>
        <dbReference type="EMBL" id="PWS37084.1"/>
    </source>
</evidence>
<dbReference type="AlphaFoldDB" id="A0A317FDB9"/>
<dbReference type="SUPFAM" id="SSF54826">
    <property type="entry name" value="Enolase N-terminal domain-like"/>
    <property type="match status" value="1"/>
</dbReference>
<reference evidence="6" key="1">
    <citation type="submission" date="2018-05" db="EMBL/GenBank/DDBJ databases">
        <authorList>
            <person name="Du Z."/>
            <person name="Wang X."/>
        </authorList>
    </citation>
    <scope>NUCLEOTIDE SEQUENCE [LARGE SCALE GENOMIC DNA]</scope>
    <source>
        <strain evidence="6">CQN31</strain>
    </source>
</reference>
<dbReference type="InterPro" id="IPR029065">
    <property type="entry name" value="Enolase_C-like"/>
</dbReference>
<proteinExistence type="predicted"/>
<dbReference type="Pfam" id="PF13378">
    <property type="entry name" value="MR_MLE_C"/>
    <property type="match status" value="1"/>
</dbReference>
<dbReference type="InterPro" id="IPR013341">
    <property type="entry name" value="Mandelate_racemase_N_dom"/>
</dbReference>
<dbReference type="InterPro" id="IPR036849">
    <property type="entry name" value="Enolase-like_C_sf"/>
</dbReference>
<evidence type="ECO:0000256" key="3">
    <source>
        <dbReference type="ARBA" id="ARBA00011973"/>
    </source>
</evidence>
<protein>
    <recommendedName>
        <fullName evidence="3">glucarate dehydratase</fullName>
        <ecNumber evidence="3">4.2.1.40</ecNumber>
    </recommendedName>
</protein>
<comment type="catalytic activity">
    <reaction evidence="1">
        <text>D-glucarate = 5-dehydro-4-deoxy-D-glucarate + H2O</text>
        <dbReference type="Rhea" id="RHEA:14573"/>
        <dbReference type="ChEBI" id="CHEBI:15377"/>
        <dbReference type="ChEBI" id="CHEBI:30612"/>
        <dbReference type="ChEBI" id="CHEBI:42819"/>
        <dbReference type="EC" id="4.2.1.40"/>
    </reaction>
</comment>
<dbReference type="EMBL" id="QGNA01000002">
    <property type="protein sequence ID" value="PWS37084.1"/>
    <property type="molecule type" value="Genomic_DNA"/>
</dbReference>
<dbReference type="SUPFAM" id="SSF51604">
    <property type="entry name" value="Enolase C-terminal domain-like"/>
    <property type="match status" value="1"/>
</dbReference>
<dbReference type="Proteomes" id="UP000245765">
    <property type="component" value="Unassembled WGS sequence"/>
</dbReference>
<name>A0A317FDB9_9PROT</name>
<dbReference type="SFLD" id="SFLDG00055">
    <property type="entry name" value="glucarate_dehydratase"/>
    <property type="match status" value="1"/>
</dbReference>
<feature type="domain" description="Mandelate racemase/muconate lactonizing enzyme C-terminal" evidence="4">
    <location>
        <begin position="170"/>
        <end position="264"/>
    </location>
</feature>
<dbReference type="Pfam" id="PF02746">
    <property type="entry name" value="MR_MLE_N"/>
    <property type="match status" value="1"/>
</dbReference>
<evidence type="ECO:0000256" key="1">
    <source>
        <dbReference type="ARBA" id="ARBA00001426"/>
    </source>
</evidence>
<dbReference type="GO" id="GO:0008872">
    <property type="term" value="F:glucarate dehydratase activity"/>
    <property type="evidence" value="ECO:0007669"/>
    <property type="project" value="UniProtKB-EC"/>
</dbReference>
<accession>A0A317FDB9</accession>
<comment type="pathway">
    <text evidence="2">Carbohydrate acid metabolism; D-glucarate degradation; 2,5-dioxopentanoate from D-glucarate: step 1/2.</text>
</comment>
<dbReference type="SMART" id="SM00922">
    <property type="entry name" value="MR_MLE"/>
    <property type="match status" value="1"/>
</dbReference>
<dbReference type="Gene3D" id="3.20.20.120">
    <property type="entry name" value="Enolase-like C-terminal domain"/>
    <property type="match status" value="1"/>
</dbReference>
<dbReference type="InterPro" id="IPR034593">
    <property type="entry name" value="DgoD-like"/>
</dbReference>
<dbReference type="PANTHER" id="PTHR48080:SF4">
    <property type="entry name" value="GLUCARATE DEHYDRATASE"/>
    <property type="match status" value="1"/>
</dbReference>
<sequence length="421" mass="45680">MPRIEHVAVTPVAFRDPPLLNAAGVHEPWCLRSIIEVTIEGGITGLGETYGDDGIRRCLEAAAPALVGLDVTDLAGLERAAQAACAATTIPAKESSSRTGQDMLVARVFGAFEVAATDALARHLNLPVASLLGGQVRDSIPFAAYLFYKFERHRFDPSIPADPWGEALTPEGVVEQARRMVALHGFRSLKLKAGVLEPEAEVEALLALRAAFPDAPLRIDPNCAWHVHTALKLLPKMLPVLEYLEDPVPGITPMAAVQAACPIPLATNMCVVAWAHLAPAIRQDAVRVILSDHHYWGGLRASRELARICAVWGLGLSMHSNSHLGISLAAMAHLAAATPNLTYDCDTHYPWLDDDLIEGGKLPITDGALRVPPGPGLGVTLDRAKLAAMHADWQRCGIRKRDDGTEMRKYQPDWQDKRPRW</sequence>
<comment type="caution">
    <text evidence="5">The sequence shown here is derived from an EMBL/GenBank/DDBJ whole genome shotgun (WGS) entry which is preliminary data.</text>
</comment>
<dbReference type="InterPro" id="IPR029017">
    <property type="entry name" value="Enolase-like_N"/>
</dbReference>
<evidence type="ECO:0000313" key="6">
    <source>
        <dbReference type="Proteomes" id="UP000245765"/>
    </source>
</evidence>
<evidence type="ECO:0000256" key="2">
    <source>
        <dbReference type="ARBA" id="ARBA00005183"/>
    </source>
</evidence>
<gene>
    <name evidence="5" type="ORF">DFH01_09410</name>
</gene>